<gene>
    <name evidence="1" type="ordered locus">Tter_0954</name>
</gene>
<accession>D1CG15</accession>
<keyword evidence="2" id="KW-1185">Reference proteome</keyword>
<protein>
    <submittedName>
        <fullName evidence="1">Uncharacterized protein</fullName>
    </submittedName>
</protein>
<dbReference type="AlphaFoldDB" id="D1CG15"/>
<dbReference type="Proteomes" id="UP000000323">
    <property type="component" value="Chromosome 1"/>
</dbReference>
<dbReference type="HOGENOM" id="CLU_3141724_0_0_0"/>
<sequence length="49" mass="5832">MEETVDLRIEEEDISTLIQRLAESGNPQNIDTLTDWYIQIVIERLRRSE</sequence>
<reference evidence="2" key="1">
    <citation type="journal article" date="2010" name="Stand. Genomic Sci.">
        <title>Complete genome sequence of 'Thermobaculum terrenum' type strain (YNP1).</title>
        <authorList>
            <person name="Kiss H."/>
            <person name="Cleland D."/>
            <person name="Lapidus A."/>
            <person name="Lucas S."/>
            <person name="Glavina Del Rio T."/>
            <person name="Nolan M."/>
            <person name="Tice H."/>
            <person name="Han C."/>
            <person name="Goodwin L."/>
            <person name="Pitluck S."/>
            <person name="Liolios K."/>
            <person name="Ivanova N."/>
            <person name="Mavromatis K."/>
            <person name="Ovchinnikova G."/>
            <person name="Pati A."/>
            <person name="Chen A."/>
            <person name="Palaniappan K."/>
            <person name="Land M."/>
            <person name="Hauser L."/>
            <person name="Chang Y."/>
            <person name="Jeffries C."/>
            <person name="Lu M."/>
            <person name="Brettin T."/>
            <person name="Detter J."/>
            <person name="Goker M."/>
            <person name="Tindall B."/>
            <person name="Beck B."/>
            <person name="McDermott T."/>
            <person name="Woyke T."/>
            <person name="Bristow J."/>
            <person name="Eisen J."/>
            <person name="Markowitz V."/>
            <person name="Hugenholtz P."/>
            <person name="Kyrpides N."/>
            <person name="Klenk H."/>
            <person name="Cheng J."/>
        </authorList>
    </citation>
    <scope>NUCLEOTIDE SEQUENCE [LARGE SCALE GENOMIC DNA]</scope>
    <source>
        <strain evidence="2">ATCC BAA-798 / YNP1</strain>
    </source>
</reference>
<dbReference type="STRING" id="525904.Tter_0954"/>
<organism evidence="1 2">
    <name type="scientific">Thermobaculum terrenum (strain ATCC BAA-798 / CCMEE 7001 / YNP1)</name>
    <dbReference type="NCBI Taxonomy" id="525904"/>
    <lineage>
        <taxon>Bacteria</taxon>
        <taxon>Bacillati</taxon>
        <taxon>Chloroflexota</taxon>
        <taxon>Chloroflexia</taxon>
        <taxon>Candidatus Thermobaculales</taxon>
        <taxon>Candidatus Thermobaculaceae</taxon>
        <taxon>Thermobaculum</taxon>
    </lineage>
</organism>
<proteinExistence type="predicted"/>
<dbReference type="EMBL" id="CP001825">
    <property type="protein sequence ID" value="ACZ41871.1"/>
    <property type="molecule type" value="Genomic_DNA"/>
</dbReference>
<dbReference type="RefSeq" id="WP_012874906.1">
    <property type="nucleotide sequence ID" value="NC_013525.1"/>
</dbReference>
<dbReference type="KEGG" id="ttr:Tter_0954"/>
<name>D1CG15_THET1</name>
<evidence type="ECO:0000313" key="2">
    <source>
        <dbReference type="Proteomes" id="UP000000323"/>
    </source>
</evidence>
<evidence type="ECO:0000313" key="1">
    <source>
        <dbReference type="EMBL" id="ACZ41871.1"/>
    </source>
</evidence>